<dbReference type="Gene3D" id="3.10.50.40">
    <property type="match status" value="1"/>
</dbReference>
<evidence type="ECO:0000313" key="8">
    <source>
        <dbReference type="EMBL" id="GFH60518.1"/>
    </source>
</evidence>
<keyword evidence="9" id="KW-1185">Reference proteome</keyword>
<gene>
    <name evidence="8" type="ORF">CTEN210_16994</name>
</gene>
<dbReference type="SUPFAM" id="SSF54534">
    <property type="entry name" value="FKBP-like"/>
    <property type="match status" value="1"/>
</dbReference>
<dbReference type="EC" id="5.2.1.8" evidence="2 5"/>
<dbReference type="GO" id="GO:0005783">
    <property type="term" value="C:endoplasmic reticulum"/>
    <property type="evidence" value="ECO:0007669"/>
    <property type="project" value="TreeGrafter"/>
</dbReference>
<evidence type="ECO:0000256" key="5">
    <source>
        <dbReference type="PROSITE-ProRule" id="PRU00277"/>
    </source>
</evidence>
<evidence type="ECO:0000313" key="9">
    <source>
        <dbReference type="Proteomes" id="UP001054902"/>
    </source>
</evidence>
<keyword evidence="3 5" id="KW-0697">Rotamase</keyword>
<evidence type="ECO:0000256" key="1">
    <source>
        <dbReference type="ARBA" id="ARBA00000971"/>
    </source>
</evidence>
<evidence type="ECO:0000256" key="6">
    <source>
        <dbReference type="SAM" id="SignalP"/>
    </source>
</evidence>
<dbReference type="PANTHER" id="PTHR45779">
    <property type="entry name" value="PEPTIDYLPROLYL ISOMERASE"/>
    <property type="match status" value="1"/>
</dbReference>
<dbReference type="Proteomes" id="UP001054902">
    <property type="component" value="Unassembled WGS sequence"/>
</dbReference>
<comment type="catalytic activity">
    <reaction evidence="1 5">
        <text>[protein]-peptidylproline (omega=180) = [protein]-peptidylproline (omega=0)</text>
        <dbReference type="Rhea" id="RHEA:16237"/>
        <dbReference type="Rhea" id="RHEA-COMP:10747"/>
        <dbReference type="Rhea" id="RHEA-COMP:10748"/>
        <dbReference type="ChEBI" id="CHEBI:83833"/>
        <dbReference type="ChEBI" id="CHEBI:83834"/>
        <dbReference type="EC" id="5.2.1.8"/>
    </reaction>
</comment>
<comment type="caution">
    <text evidence="8">The sequence shown here is derived from an EMBL/GenBank/DDBJ whole genome shotgun (WGS) entry which is preliminary data.</text>
</comment>
<feature type="chain" id="PRO_5042066022" description="peptidylprolyl isomerase" evidence="6">
    <location>
        <begin position="18"/>
        <end position="203"/>
    </location>
</feature>
<protein>
    <recommendedName>
        <fullName evidence="2 5">peptidylprolyl isomerase</fullName>
        <ecNumber evidence="2 5">5.2.1.8</ecNumber>
    </recommendedName>
</protein>
<keyword evidence="4 5" id="KW-0413">Isomerase</keyword>
<proteinExistence type="predicted"/>
<dbReference type="PROSITE" id="PS50059">
    <property type="entry name" value="FKBP_PPIASE"/>
    <property type="match status" value="1"/>
</dbReference>
<dbReference type="Pfam" id="PF00254">
    <property type="entry name" value="FKBP_C"/>
    <property type="match status" value="1"/>
</dbReference>
<evidence type="ECO:0000256" key="2">
    <source>
        <dbReference type="ARBA" id="ARBA00013194"/>
    </source>
</evidence>
<evidence type="ECO:0000259" key="7">
    <source>
        <dbReference type="PROSITE" id="PS50059"/>
    </source>
</evidence>
<evidence type="ECO:0000256" key="3">
    <source>
        <dbReference type="ARBA" id="ARBA00023110"/>
    </source>
</evidence>
<dbReference type="GO" id="GO:0003755">
    <property type="term" value="F:peptidyl-prolyl cis-trans isomerase activity"/>
    <property type="evidence" value="ECO:0007669"/>
    <property type="project" value="UniProtKB-KW"/>
</dbReference>
<dbReference type="PANTHER" id="PTHR45779:SF7">
    <property type="entry name" value="PEPTIDYLPROLYL ISOMERASE"/>
    <property type="match status" value="1"/>
</dbReference>
<feature type="signal peptide" evidence="6">
    <location>
        <begin position="1"/>
        <end position="17"/>
    </location>
</feature>
<dbReference type="EMBL" id="BLLK01000069">
    <property type="protein sequence ID" value="GFH60518.1"/>
    <property type="molecule type" value="Genomic_DNA"/>
</dbReference>
<feature type="domain" description="PPIase FKBP-type" evidence="7">
    <location>
        <begin position="86"/>
        <end position="185"/>
    </location>
</feature>
<dbReference type="InterPro" id="IPR001179">
    <property type="entry name" value="PPIase_FKBP_dom"/>
</dbReference>
<dbReference type="AlphaFoldDB" id="A0AAD3D9Y3"/>
<evidence type="ECO:0000256" key="4">
    <source>
        <dbReference type="ARBA" id="ARBA00023235"/>
    </source>
</evidence>
<sequence length="203" mass="22288">MIRNVAIFLILLKCALGWAPHQQSCRRDAIEKTLKISSAFLIGSIVPSVSNAEEVDSDGYITTDRGLKYKVVKPPNDPNSQGPSRAQKVKAKYTLYLNGFPEDVGDRAVKIDSSSKPILGERPFEFLAGVSQVIKGWDLAIMDMKEGEARKLVITSELGYGDKGAGGKIPGKATLYFDVELAEIGAMSKLGEEQYKWLEEHPL</sequence>
<dbReference type="InterPro" id="IPR044609">
    <property type="entry name" value="FKBP2/11"/>
</dbReference>
<keyword evidence="6" id="KW-0732">Signal</keyword>
<name>A0AAD3D9Y3_9STRA</name>
<organism evidence="8 9">
    <name type="scientific">Chaetoceros tenuissimus</name>
    <dbReference type="NCBI Taxonomy" id="426638"/>
    <lineage>
        <taxon>Eukaryota</taxon>
        <taxon>Sar</taxon>
        <taxon>Stramenopiles</taxon>
        <taxon>Ochrophyta</taxon>
        <taxon>Bacillariophyta</taxon>
        <taxon>Coscinodiscophyceae</taxon>
        <taxon>Chaetocerotophycidae</taxon>
        <taxon>Chaetocerotales</taxon>
        <taxon>Chaetocerotaceae</taxon>
        <taxon>Chaetoceros</taxon>
    </lineage>
</organism>
<dbReference type="InterPro" id="IPR046357">
    <property type="entry name" value="PPIase_dom_sf"/>
</dbReference>
<accession>A0AAD3D9Y3</accession>
<reference evidence="8 9" key="1">
    <citation type="journal article" date="2021" name="Sci. Rep.">
        <title>The genome of the diatom Chaetoceros tenuissimus carries an ancient integrated fragment of an extant virus.</title>
        <authorList>
            <person name="Hongo Y."/>
            <person name="Kimura K."/>
            <person name="Takaki Y."/>
            <person name="Yoshida Y."/>
            <person name="Baba S."/>
            <person name="Kobayashi G."/>
            <person name="Nagasaki K."/>
            <person name="Hano T."/>
            <person name="Tomaru Y."/>
        </authorList>
    </citation>
    <scope>NUCLEOTIDE SEQUENCE [LARGE SCALE GENOMIC DNA]</scope>
    <source>
        <strain evidence="8 9">NIES-3715</strain>
    </source>
</reference>